<dbReference type="AlphaFoldDB" id="A0A0F9EP86"/>
<protein>
    <submittedName>
        <fullName evidence="1">Uncharacterized protein</fullName>
    </submittedName>
</protein>
<reference evidence="1" key="1">
    <citation type="journal article" date="2015" name="Nature">
        <title>Complex archaea that bridge the gap between prokaryotes and eukaryotes.</title>
        <authorList>
            <person name="Spang A."/>
            <person name="Saw J.H."/>
            <person name="Jorgensen S.L."/>
            <person name="Zaremba-Niedzwiedzka K."/>
            <person name="Martijn J."/>
            <person name="Lind A.E."/>
            <person name="van Eijk R."/>
            <person name="Schleper C."/>
            <person name="Guy L."/>
            <person name="Ettema T.J."/>
        </authorList>
    </citation>
    <scope>NUCLEOTIDE SEQUENCE</scope>
</reference>
<organism evidence="1">
    <name type="scientific">marine sediment metagenome</name>
    <dbReference type="NCBI Taxonomy" id="412755"/>
    <lineage>
        <taxon>unclassified sequences</taxon>
        <taxon>metagenomes</taxon>
        <taxon>ecological metagenomes</taxon>
    </lineage>
</organism>
<gene>
    <name evidence="1" type="ORF">LCGC14_2342610</name>
</gene>
<evidence type="ECO:0000313" key="1">
    <source>
        <dbReference type="EMBL" id="KKL46735.1"/>
    </source>
</evidence>
<sequence>MSTAIEMAGCERALMEDAGNKAITDFAKVNKAIMERWSHSALLYIKNKAWAVVDGREHNDMPEVRA</sequence>
<accession>A0A0F9EP86</accession>
<dbReference type="EMBL" id="LAZR01033924">
    <property type="protein sequence ID" value="KKL46735.1"/>
    <property type="molecule type" value="Genomic_DNA"/>
</dbReference>
<comment type="caution">
    <text evidence="1">The sequence shown here is derived from an EMBL/GenBank/DDBJ whole genome shotgun (WGS) entry which is preliminary data.</text>
</comment>
<name>A0A0F9EP86_9ZZZZ</name>
<proteinExistence type="predicted"/>